<dbReference type="PANTHER" id="PTHR35848:SF6">
    <property type="entry name" value="CUPIN TYPE-2 DOMAIN-CONTAINING PROTEIN"/>
    <property type="match status" value="1"/>
</dbReference>
<evidence type="ECO:0000259" key="2">
    <source>
        <dbReference type="Pfam" id="PF07883"/>
    </source>
</evidence>
<dbReference type="InterPro" id="IPR013096">
    <property type="entry name" value="Cupin_2"/>
</dbReference>
<protein>
    <recommendedName>
        <fullName evidence="2">Cupin type-2 domain-containing protein</fullName>
    </recommendedName>
</protein>
<sequence length="135" mass="15003">MVKRLRNLKDVPVDTGLKEEDGWNKMAVQWICSQQTMGSKKAVLGRTVFPPNGASHERHTHDCAEEILYVVSGHGRAISGDEEFEIGPGDVVYVPVGDVHYFINTDPQQEMETIWLYGGAGSLEASGYRPVNEKK</sequence>
<name>A0A0M2NBL8_9FIRM</name>
<organism evidence="3 4">
    <name type="scientific">Christensenella hongkongensis</name>
    <dbReference type="NCBI Taxonomy" id="270498"/>
    <lineage>
        <taxon>Bacteria</taxon>
        <taxon>Bacillati</taxon>
        <taxon>Bacillota</taxon>
        <taxon>Clostridia</taxon>
        <taxon>Christensenellales</taxon>
        <taxon>Christensenellaceae</taxon>
        <taxon>Christensenella</taxon>
    </lineage>
</organism>
<dbReference type="InterPro" id="IPR051610">
    <property type="entry name" value="GPI/OXD"/>
</dbReference>
<dbReference type="GO" id="GO:0046872">
    <property type="term" value="F:metal ion binding"/>
    <property type="evidence" value="ECO:0007669"/>
    <property type="project" value="UniProtKB-KW"/>
</dbReference>
<dbReference type="AlphaFoldDB" id="A0A0M2NBL8"/>
<evidence type="ECO:0000313" key="4">
    <source>
        <dbReference type="Proteomes" id="UP000034076"/>
    </source>
</evidence>
<dbReference type="EMBL" id="LAYJ01000116">
    <property type="protein sequence ID" value="KKI49889.1"/>
    <property type="molecule type" value="Genomic_DNA"/>
</dbReference>
<evidence type="ECO:0000313" key="3">
    <source>
        <dbReference type="EMBL" id="KKI49889.1"/>
    </source>
</evidence>
<reference evidence="3 4" key="1">
    <citation type="submission" date="2015-04" db="EMBL/GenBank/DDBJ databases">
        <title>Draft genome sequence of bacteremic isolate Catabacter hongkongensis type strain HKU16T.</title>
        <authorList>
            <person name="Lau S.K."/>
            <person name="Teng J.L."/>
            <person name="Huang Y."/>
            <person name="Curreem S.O."/>
            <person name="Tsui S.K."/>
            <person name="Woo P.C."/>
        </authorList>
    </citation>
    <scope>NUCLEOTIDE SEQUENCE [LARGE SCALE GENOMIC DNA]</scope>
    <source>
        <strain evidence="3 4">HKU16</strain>
    </source>
</reference>
<dbReference type="Proteomes" id="UP000034076">
    <property type="component" value="Unassembled WGS sequence"/>
</dbReference>
<feature type="domain" description="Cupin type-2" evidence="2">
    <location>
        <begin position="47"/>
        <end position="117"/>
    </location>
</feature>
<dbReference type="InterPro" id="IPR014710">
    <property type="entry name" value="RmlC-like_jellyroll"/>
</dbReference>
<comment type="caution">
    <text evidence="3">The sequence shown here is derived from an EMBL/GenBank/DDBJ whole genome shotgun (WGS) entry which is preliminary data.</text>
</comment>
<keyword evidence="4" id="KW-1185">Reference proteome</keyword>
<dbReference type="SUPFAM" id="SSF51182">
    <property type="entry name" value="RmlC-like cupins"/>
    <property type="match status" value="1"/>
</dbReference>
<proteinExistence type="predicted"/>
<dbReference type="Pfam" id="PF07883">
    <property type="entry name" value="Cupin_2"/>
    <property type="match status" value="1"/>
</dbReference>
<dbReference type="PANTHER" id="PTHR35848">
    <property type="entry name" value="OXALATE-BINDING PROTEIN"/>
    <property type="match status" value="1"/>
</dbReference>
<accession>A0A0M2NBL8</accession>
<gene>
    <name evidence="3" type="ORF">CHK_2697</name>
</gene>
<dbReference type="InterPro" id="IPR011051">
    <property type="entry name" value="RmlC_Cupin_sf"/>
</dbReference>
<dbReference type="Gene3D" id="2.60.120.10">
    <property type="entry name" value="Jelly Rolls"/>
    <property type="match status" value="1"/>
</dbReference>
<dbReference type="STRING" id="270498.CHK_2697"/>
<keyword evidence="1" id="KW-0479">Metal-binding</keyword>
<dbReference type="RefSeq" id="WP_052740591.1">
    <property type="nucleotide sequence ID" value="NZ_CAUERS010000079.1"/>
</dbReference>
<evidence type="ECO:0000256" key="1">
    <source>
        <dbReference type="ARBA" id="ARBA00022723"/>
    </source>
</evidence>
<dbReference type="OrthoDB" id="9797047at2"/>